<evidence type="ECO:0000313" key="1">
    <source>
        <dbReference type="EMBL" id="SLN14539.1"/>
    </source>
</evidence>
<name>A0A1Y5RGT6_9RHOB</name>
<proteinExistence type="predicted"/>
<sequence length="35" mass="3978">MICDHRLRRAGGDMLCMSPRFAEGIFDPKKRKGAL</sequence>
<accession>A0A1Y5RGT6</accession>
<dbReference type="EMBL" id="FWFT01000001">
    <property type="protein sequence ID" value="SLN14539.1"/>
    <property type="molecule type" value="Genomic_DNA"/>
</dbReference>
<protein>
    <submittedName>
        <fullName evidence="1">Uncharacterized protein</fullName>
    </submittedName>
</protein>
<reference evidence="1 2" key="1">
    <citation type="submission" date="2017-03" db="EMBL/GenBank/DDBJ databases">
        <authorList>
            <person name="Afonso C.L."/>
            <person name="Miller P.J."/>
            <person name="Scott M.A."/>
            <person name="Spackman E."/>
            <person name="Goraichik I."/>
            <person name="Dimitrov K.M."/>
            <person name="Suarez D.L."/>
            <person name="Swayne D.E."/>
        </authorList>
    </citation>
    <scope>NUCLEOTIDE SEQUENCE [LARGE SCALE GENOMIC DNA]</scope>
    <source>
        <strain evidence="1 2">CECT 8397</strain>
    </source>
</reference>
<keyword evidence="2" id="KW-1185">Reference proteome</keyword>
<organism evidence="1 2">
    <name type="scientific">Pseudooctadecabacter jejudonensis</name>
    <dbReference type="NCBI Taxonomy" id="1391910"/>
    <lineage>
        <taxon>Bacteria</taxon>
        <taxon>Pseudomonadati</taxon>
        <taxon>Pseudomonadota</taxon>
        <taxon>Alphaproteobacteria</taxon>
        <taxon>Rhodobacterales</taxon>
        <taxon>Paracoccaceae</taxon>
        <taxon>Pseudooctadecabacter</taxon>
    </lineage>
</organism>
<dbReference type="AlphaFoldDB" id="A0A1Y5RGT6"/>
<dbReference type="Proteomes" id="UP000193623">
    <property type="component" value="Unassembled WGS sequence"/>
</dbReference>
<evidence type="ECO:0000313" key="2">
    <source>
        <dbReference type="Proteomes" id="UP000193623"/>
    </source>
</evidence>
<gene>
    <name evidence="1" type="ORF">PSJ8397_00279</name>
</gene>